<dbReference type="Proteomes" id="UP001176961">
    <property type="component" value="Unassembled WGS sequence"/>
</dbReference>
<comment type="caution">
    <text evidence="1">The sequence shown here is derived from an EMBL/GenBank/DDBJ whole genome shotgun (WGS) entry which is preliminary data.</text>
</comment>
<gene>
    <name evidence="1" type="ORF">CYNAS_LOCUS19487</name>
</gene>
<dbReference type="AlphaFoldDB" id="A0AA36MC49"/>
<protein>
    <submittedName>
        <fullName evidence="1">Uncharacterized protein</fullName>
    </submittedName>
</protein>
<proteinExistence type="predicted"/>
<evidence type="ECO:0000313" key="2">
    <source>
        <dbReference type="Proteomes" id="UP001176961"/>
    </source>
</evidence>
<organism evidence="1 2">
    <name type="scientific">Cylicocyclus nassatus</name>
    <name type="common">Nematode worm</name>
    <dbReference type="NCBI Taxonomy" id="53992"/>
    <lineage>
        <taxon>Eukaryota</taxon>
        <taxon>Metazoa</taxon>
        <taxon>Ecdysozoa</taxon>
        <taxon>Nematoda</taxon>
        <taxon>Chromadorea</taxon>
        <taxon>Rhabditida</taxon>
        <taxon>Rhabditina</taxon>
        <taxon>Rhabditomorpha</taxon>
        <taxon>Strongyloidea</taxon>
        <taxon>Strongylidae</taxon>
        <taxon>Cylicocyclus</taxon>
    </lineage>
</organism>
<sequence length="157" mass="17134">MYMTHIGIAAVAADKTVIAGAAIECWNDLRSFNNPKEFLSVDRFGDKVCLIDSAIGKYCLLNVRESGQTQRLCKTCGFSVYGVTGKLAVPLPTYIAARKDGINVTYGVSPRQTLSMSNLNPMVSTVIAINSCCALVACDDKICIHFPKTVLRLFEFQ</sequence>
<name>A0AA36MC49_CYLNA</name>
<evidence type="ECO:0000313" key="1">
    <source>
        <dbReference type="EMBL" id="CAJ0607504.1"/>
    </source>
</evidence>
<reference evidence="1" key="1">
    <citation type="submission" date="2023-07" db="EMBL/GenBank/DDBJ databases">
        <authorList>
            <consortium name="CYATHOMIX"/>
        </authorList>
    </citation>
    <scope>NUCLEOTIDE SEQUENCE</scope>
    <source>
        <strain evidence="1">N/A</strain>
    </source>
</reference>
<keyword evidence="2" id="KW-1185">Reference proteome</keyword>
<dbReference type="EMBL" id="CATQJL010000316">
    <property type="protein sequence ID" value="CAJ0607504.1"/>
    <property type="molecule type" value="Genomic_DNA"/>
</dbReference>
<accession>A0AA36MC49</accession>